<dbReference type="EMBL" id="NEMB01000003">
    <property type="protein sequence ID" value="PQQ67349.1"/>
    <property type="molecule type" value="Genomic_DNA"/>
</dbReference>
<dbReference type="GO" id="GO:0004222">
    <property type="term" value="F:metalloendopeptidase activity"/>
    <property type="evidence" value="ECO:0007669"/>
    <property type="project" value="InterPro"/>
</dbReference>
<dbReference type="OrthoDB" id="9807740at2"/>
<keyword evidence="7 9" id="KW-0378">Hydrolase</keyword>
<dbReference type="Pfam" id="PF02130">
    <property type="entry name" value="YbeY"/>
    <property type="match status" value="1"/>
</dbReference>
<dbReference type="KEGG" id="hsc:HVS_07540"/>
<proteinExistence type="inferred from homology"/>
<sequence length="168" mass="19345">MGVYIENLQDKVNINDEIIKLMYESVEIIMGNENFTDEYSIDVMIVDNEKIREINLQHRNIDKPTDVLSFPIVNMYDGEIKSSLGDIDEDDGAIILGDIVISIEKAVEQALEYGHSLEREMIFLLTHGVYHLLGYDHDNEEREEKMLGKQNAVLNKMGLKRACMSYEE</sequence>
<evidence type="ECO:0000313" key="10">
    <source>
        <dbReference type="EMBL" id="AUG57423.1"/>
    </source>
</evidence>
<keyword evidence="9" id="KW-0963">Cytoplasm</keyword>
<dbReference type="InterPro" id="IPR023091">
    <property type="entry name" value="MetalPrtase_cat_dom_sf_prd"/>
</dbReference>
<evidence type="ECO:0000256" key="5">
    <source>
        <dbReference type="ARBA" id="ARBA00022723"/>
    </source>
</evidence>
<comment type="similarity">
    <text evidence="1 9">Belongs to the endoribonuclease YbeY family.</text>
</comment>
<keyword evidence="2 9" id="KW-0690">Ribosome biogenesis</keyword>
<evidence type="ECO:0000256" key="4">
    <source>
        <dbReference type="ARBA" id="ARBA00022722"/>
    </source>
</evidence>
<dbReference type="Proteomes" id="UP000233534">
    <property type="component" value="Chromosome"/>
</dbReference>
<feature type="binding site" evidence="9">
    <location>
        <position position="131"/>
    </location>
    <ligand>
        <name>Zn(2+)</name>
        <dbReference type="ChEBI" id="CHEBI:29105"/>
        <note>catalytic</note>
    </ligand>
</feature>
<dbReference type="AlphaFoldDB" id="A0A2K9EHK2"/>
<reference evidence="10 12" key="1">
    <citation type="submission" date="2017-12" db="EMBL/GenBank/DDBJ databases">
        <title>Complete genome sequence of Herbivorax saccincola GGR1, a novel Cellulosome-producing hydrolytic bacterium in a thermophilic biogas plant, established by Illumina and Nanopore MinION sequencing.</title>
        <authorList>
            <person name="Pechtl A."/>
            <person name="Ruckert C."/>
            <person name="Koeck D.E."/>
            <person name="Maus I."/>
            <person name="Winkler A."/>
            <person name="Kalinowski J."/>
            <person name="Puhler A."/>
            <person name="Schwarz W.W."/>
            <person name="Zverlov V.V."/>
            <person name="Schluter A."/>
            <person name="Liebl W."/>
        </authorList>
    </citation>
    <scope>NUCLEOTIDE SEQUENCE [LARGE SCALE GENOMIC DNA]</scope>
    <source>
        <strain evidence="10">GGR1</strain>
        <strain evidence="12">SR1</strain>
    </source>
</reference>
<dbReference type="PANTHER" id="PTHR46986:SF1">
    <property type="entry name" value="ENDORIBONUCLEASE YBEY, CHLOROPLASTIC"/>
    <property type="match status" value="1"/>
</dbReference>
<dbReference type="Proteomes" id="UP000239720">
    <property type="component" value="Unassembled WGS sequence"/>
</dbReference>
<feature type="binding site" evidence="9">
    <location>
        <position position="137"/>
    </location>
    <ligand>
        <name>Zn(2+)</name>
        <dbReference type="ChEBI" id="CHEBI:29105"/>
        <note>catalytic</note>
    </ligand>
</feature>
<feature type="binding site" evidence="9">
    <location>
        <position position="127"/>
    </location>
    <ligand>
        <name>Zn(2+)</name>
        <dbReference type="ChEBI" id="CHEBI:29105"/>
        <note>catalytic</note>
    </ligand>
</feature>
<keyword evidence="8 9" id="KW-0862">Zinc</keyword>
<reference evidence="11 13" key="2">
    <citation type="journal article" date="2018" name="Syst. Appl. Microbiol.">
        <title>Characterization and high-quality draft genome sequence of Herbivorax saccincola A7, an anaerobic, alkaliphilic, thermophilic, cellulolytic, and xylanolytic bacterium.</title>
        <authorList>
            <person name="Aikawa S."/>
            <person name="Baramee S."/>
            <person name="Sermsathanaswadi J."/>
            <person name="Thianheng P."/>
            <person name="Tachaapaikoon C."/>
            <person name="Shikata A."/>
            <person name="Waeonukul R."/>
            <person name="Pason P."/>
            <person name="Ratanakhanokchai K."/>
            <person name="Kosugi A."/>
        </authorList>
    </citation>
    <scope>NUCLEOTIDE SEQUENCE [LARGE SCALE GENOMIC DNA]</scope>
    <source>
        <strain evidence="11 13">A7</strain>
    </source>
</reference>
<dbReference type="EMBL" id="CP025197">
    <property type="protein sequence ID" value="AUG57423.1"/>
    <property type="molecule type" value="Genomic_DNA"/>
</dbReference>
<dbReference type="PROSITE" id="PS01306">
    <property type="entry name" value="UPF0054"/>
    <property type="match status" value="1"/>
</dbReference>
<evidence type="ECO:0000313" key="12">
    <source>
        <dbReference type="Proteomes" id="UP000233534"/>
    </source>
</evidence>
<evidence type="ECO:0000256" key="8">
    <source>
        <dbReference type="ARBA" id="ARBA00022833"/>
    </source>
</evidence>
<dbReference type="RefSeq" id="WP_101300751.1">
    <property type="nucleotide sequence ID" value="NZ_CP025197.1"/>
</dbReference>
<comment type="function">
    <text evidence="9">Single strand-specific metallo-endoribonuclease involved in late-stage 70S ribosome quality control and in maturation of the 3' terminus of the 16S rRNA.</text>
</comment>
<dbReference type="HAMAP" id="MF_00009">
    <property type="entry name" value="Endoribonucl_YbeY"/>
    <property type="match status" value="1"/>
</dbReference>
<evidence type="ECO:0000256" key="3">
    <source>
        <dbReference type="ARBA" id="ARBA00022552"/>
    </source>
</evidence>
<evidence type="ECO:0000313" key="13">
    <source>
        <dbReference type="Proteomes" id="UP000239720"/>
    </source>
</evidence>
<keyword evidence="3 9" id="KW-0698">rRNA processing</keyword>
<comment type="cofactor">
    <cofactor evidence="9">
        <name>Zn(2+)</name>
        <dbReference type="ChEBI" id="CHEBI:29105"/>
    </cofactor>
    <text evidence="9">Binds 1 zinc ion.</text>
</comment>
<organism evidence="10 12">
    <name type="scientific">Acetivibrio saccincola</name>
    <dbReference type="NCBI Taxonomy" id="1677857"/>
    <lineage>
        <taxon>Bacteria</taxon>
        <taxon>Bacillati</taxon>
        <taxon>Bacillota</taxon>
        <taxon>Clostridia</taxon>
        <taxon>Eubacteriales</taxon>
        <taxon>Oscillospiraceae</taxon>
        <taxon>Acetivibrio</taxon>
    </lineage>
</organism>
<dbReference type="InterPro" id="IPR020549">
    <property type="entry name" value="YbeY_CS"/>
</dbReference>
<dbReference type="InterPro" id="IPR002036">
    <property type="entry name" value="YbeY"/>
</dbReference>
<keyword evidence="5 9" id="KW-0479">Metal-binding</keyword>
<dbReference type="Gene3D" id="3.40.390.30">
    <property type="entry name" value="Metalloproteases ('zincins'), catalytic domain"/>
    <property type="match status" value="1"/>
</dbReference>
<dbReference type="GO" id="GO:0008270">
    <property type="term" value="F:zinc ion binding"/>
    <property type="evidence" value="ECO:0007669"/>
    <property type="project" value="UniProtKB-UniRule"/>
</dbReference>
<dbReference type="PANTHER" id="PTHR46986">
    <property type="entry name" value="ENDORIBONUCLEASE YBEY, CHLOROPLASTIC"/>
    <property type="match status" value="1"/>
</dbReference>
<dbReference type="NCBIfam" id="TIGR00043">
    <property type="entry name" value="rRNA maturation RNase YbeY"/>
    <property type="match status" value="1"/>
</dbReference>
<evidence type="ECO:0000256" key="7">
    <source>
        <dbReference type="ARBA" id="ARBA00022801"/>
    </source>
</evidence>
<keyword evidence="6 9" id="KW-0255">Endonuclease</keyword>
<dbReference type="GO" id="GO:0004521">
    <property type="term" value="F:RNA endonuclease activity"/>
    <property type="evidence" value="ECO:0007669"/>
    <property type="project" value="UniProtKB-UniRule"/>
</dbReference>
<dbReference type="EC" id="3.1.-.-" evidence="9"/>
<gene>
    <name evidence="9 10" type="primary">ybeY</name>
    <name evidence="11" type="ORF">B9R14_11705</name>
    <name evidence="10" type="ORF">HVS_07540</name>
</gene>
<dbReference type="GO" id="GO:0006364">
    <property type="term" value="P:rRNA processing"/>
    <property type="evidence" value="ECO:0007669"/>
    <property type="project" value="UniProtKB-UniRule"/>
</dbReference>
<dbReference type="SUPFAM" id="SSF55486">
    <property type="entry name" value="Metalloproteases ('zincins'), catalytic domain"/>
    <property type="match status" value="1"/>
</dbReference>
<keyword evidence="12" id="KW-1185">Reference proteome</keyword>
<evidence type="ECO:0000313" key="11">
    <source>
        <dbReference type="EMBL" id="PQQ67349.1"/>
    </source>
</evidence>
<evidence type="ECO:0000256" key="1">
    <source>
        <dbReference type="ARBA" id="ARBA00010875"/>
    </source>
</evidence>
<evidence type="ECO:0000256" key="9">
    <source>
        <dbReference type="HAMAP-Rule" id="MF_00009"/>
    </source>
</evidence>
<evidence type="ECO:0000256" key="2">
    <source>
        <dbReference type="ARBA" id="ARBA00022517"/>
    </source>
</evidence>
<keyword evidence="4 9" id="KW-0540">Nuclease</keyword>
<name>A0A2K9EHK2_9FIRM</name>
<accession>A0A2K9EHK2</accession>
<comment type="subcellular location">
    <subcellularLocation>
        <location evidence="9">Cytoplasm</location>
    </subcellularLocation>
</comment>
<dbReference type="GO" id="GO:0005737">
    <property type="term" value="C:cytoplasm"/>
    <property type="evidence" value="ECO:0007669"/>
    <property type="project" value="UniProtKB-SubCell"/>
</dbReference>
<protein>
    <recommendedName>
        <fullName evidence="9">Endoribonuclease YbeY</fullName>
        <ecNumber evidence="9">3.1.-.-</ecNumber>
    </recommendedName>
</protein>
<evidence type="ECO:0000256" key="6">
    <source>
        <dbReference type="ARBA" id="ARBA00022759"/>
    </source>
</evidence>